<dbReference type="AlphaFoldDB" id="A0A1M6SB88"/>
<name>A0A1M6SB88_PARC5</name>
<keyword evidence="2" id="KW-1185">Reference proteome</keyword>
<proteinExistence type="predicted"/>
<accession>A0A1M6SB88</accession>
<dbReference type="Proteomes" id="UP000184465">
    <property type="component" value="Unassembled WGS sequence"/>
</dbReference>
<gene>
    <name evidence="1" type="ORF">SAMN02745912_03251</name>
</gene>
<evidence type="ECO:0000313" key="2">
    <source>
        <dbReference type="Proteomes" id="UP000184465"/>
    </source>
</evidence>
<dbReference type="EMBL" id="FRAG01000058">
    <property type="protein sequence ID" value="SHK41971.1"/>
    <property type="molecule type" value="Genomic_DNA"/>
</dbReference>
<reference evidence="1 2" key="1">
    <citation type="submission" date="2016-11" db="EMBL/GenBank/DDBJ databases">
        <authorList>
            <person name="Jaros S."/>
            <person name="Januszkiewicz K."/>
            <person name="Wedrychowicz H."/>
        </authorList>
    </citation>
    <scope>NUCLEOTIDE SEQUENCE [LARGE SCALE GENOMIC DNA]</scope>
    <source>
        <strain evidence="1 2">DSM 15212</strain>
    </source>
</reference>
<dbReference type="RefSeq" id="WP_165613113.1">
    <property type="nucleotide sequence ID" value="NZ_FRAG01000058.1"/>
</dbReference>
<dbReference type="STRING" id="1121301.SAMN02745912_03251"/>
<evidence type="ECO:0000313" key="1">
    <source>
        <dbReference type="EMBL" id="SHK41971.1"/>
    </source>
</evidence>
<sequence>MEKIKLTDEEMIKIINNKPEEMPEDMAVCFIGCRGDACSRCDGVCFWG</sequence>
<protein>
    <submittedName>
        <fullName evidence="1">Uncharacterized protein</fullName>
    </submittedName>
</protein>
<organism evidence="1 2">
    <name type="scientific">Paramaledivibacter caminithermalis (strain DSM 15212 / CIP 107654 / DViRD3)</name>
    <name type="common">Clostridium caminithermale</name>
    <dbReference type="NCBI Taxonomy" id="1121301"/>
    <lineage>
        <taxon>Bacteria</taxon>
        <taxon>Bacillati</taxon>
        <taxon>Bacillota</taxon>
        <taxon>Clostridia</taxon>
        <taxon>Peptostreptococcales</taxon>
        <taxon>Caminicellaceae</taxon>
        <taxon>Paramaledivibacter</taxon>
    </lineage>
</organism>